<keyword evidence="1" id="KW-1133">Transmembrane helix</keyword>
<reference evidence="2 3" key="1">
    <citation type="journal article" date="2014" name="PLoS Genet.">
        <title>Phylogenetically driven sequencing of extremely halophilic archaea reveals strategies for static and dynamic osmo-response.</title>
        <authorList>
            <person name="Becker E.A."/>
            <person name="Seitzer P.M."/>
            <person name="Tritt A."/>
            <person name="Larsen D."/>
            <person name="Krusor M."/>
            <person name="Yao A.I."/>
            <person name="Wu D."/>
            <person name="Madern D."/>
            <person name="Eisen J.A."/>
            <person name="Darling A.E."/>
            <person name="Facciotti M.T."/>
        </authorList>
    </citation>
    <scope>NUCLEOTIDE SEQUENCE [LARGE SCALE GENOMIC DNA]</scope>
    <source>
        <strain evidence="2 3">JCM 10989</strain>
    </source>
</reference>
<proteinExistence type="predicted"/>
<evidence type="ECO:0000313" key="3">
    <source>
        <dbReference type="Proteomes" id="UP000011519"/>
    </source>
</evidence>
<sequence>MGLSTSADPKPPGVFAFEMLAALLVPPLVGGVGLAAVSGTENFLPGFGIGLLLGVMLASLRREIRGERGGE</sequence>
<name>M0A612_9EURY</name>
<evidence type="ECO:0000256" key="1">
    <source>
        <dbReference type="SAM" id="Phobius"/>
    </source>
</evidence>
<feature type="transmembrane region" description="Helical" evidence="1">
    <location>
        <begin position="12"/>
        <end position="37"/>
    </location>
</feature>
<accession>M0A612</accession>
<gene>
    <name evidence="2" type="ORF">C483_03884</name>
</gene>
<comment type="caution">
    <text evidence="2">The sequence shown here is derived from an EMBL/GenBank/DDBJ whole genome shotgun (WGS) entry which is preliminary data.</text>
</comment>
<feature type="transmembrane region" description="Helical" evidence="1">
    <location>
        <begin position="43"/>
        <end position="60"/>
    </location>
</feature>
<dbReference type="EMBL" id="AOIM01000013">
    <property type="protein sequence ID" value="ELY93786.1"/>
    <property type="molecule type" value="Genomic_DNA"/>
</dbReference>
<dbReference type="Proteomes" id="UP000011519">
    <property type="component" value="Unassembled WGS sequence"/>
</dbReference>
<dbReference type="AlphaFoldDB" id="M0A612"/>
<keyword evidence="3" id="KW-1185">Reference proteome</keyword>
<keyword evidence="1" id="KW-0812">Transmembrane</keyword>
<evidence type="ECO:0000313" key="2">
    <source>
        <dbReference type="EMBL" id="ELY93786.1"/>
    </source>
</evidence>
<dbReference type="PATRIC" id="fig|1227493.4.peg.742"/>
<dbReference type="RefSeq" id="WP_006652026.1">
    <property type="nucleotide sequence ID" value="NZ_AOIM01000013.1"/>
</dbReference>
<protein>
    <submittedName>
        <fullName evidence="2">Uncharacterized protein</fullName>
    </submittedName>
</protein>
<keyword evidence="1" id="KW-0472">Membrane</keyword>
<organism evidence="2 3">
    <name type="scientific">Natrialba hulunbeirensis JCM 10989</name>
    <dbReference type="NCBI Taxonomy" id="1227493"/>
    <lineage>
        <taxon>Archaea</taxon>
        <taxon>Methanobacteriati</taxon>
        <taxon>Methanobacteriota</taxon>
        <taxon>Stenosarchaea group</taxon>
        <taxon>Halobacteria</taxon>
        <taxon>Halobacteriales</taxon>
        <taxon>Natrialbaceae</taxon>
        <taxon>Natrialba</taxon>
    </lineage>
</organism>